<evidence type="ECO:0000313" key="2">
    <source>
        <dbReference type="Proteomes" id="UP000231343"/>
    </source>
</evidence>
<reference evidence="1 2" key="1">
    <citation type="submission" date="2017-09" db="EMBL/GenBank/DDBJ databases">
        <title>Depth-based differentiation of microbial function through sediment-hosted aquifers and enrichment of novel symbionts in the deep terrestrial subsurface.</title>
        <authorList>
            <person name="Probst A.J."/>
            <person name="Ladd B."/>
            <person name="Jarett J.K."/>
            <person name="Geller-Mcgrath D.E."/>
            <person name="Sieber C.M."/>
            <person name="Emerson J.B."/>
            <person name="Anantharaman K."/>
            <person name="Thomas B.C."/>
            <person name="Malmstrom R."/>
            <person name="Stieglmeier M."/>
            <person name="Klingl A."/>
            <person name="Woyke T."/>
            <person name="Ryan C.M."/>
            <person name="Banfield J.F."/>
        </authorList>
    </citation>
    <scope>NUCLEOTIDE SEQUENCE [LARGE SCALE GENOMIC DNA]</scope>
    <source>
        <strain evidence="1">CG08_land_8_20_14_0_20_45_16</strain>
    </source>
</reference>
<gene>
    <name evidence="1" type="ORF">COT42_02710</name>
</gene>
<proteinExistence type="predicted"/>
<dbReference type="EMBL" id="PEYM01000052">
    <property type="protein sequence ID" value="PIS30629.1"/>
    <property type="molecule type" value="Genomic_DNA"/>
</dbReference>
<name>A0A2H0Y0B6_UNCSA</name>
<protein>
    <submittedName>
        <fullName evidence="1">Uncharacterized protein</fullName>
    </submittedName>
</protein>
<organism evidence="1 2">
    <name type="scientific">Candidatus Saganbacteria bacterium CG08_land_8_20_14_0_20_45_16</name>
    <dbReference type="NCBI Taxonomy" id="2014293"/>
    <lineage>
        <taxon>Bacteria</taxon>
        <taxon>Bacillati</taxon>
        <taxon>Saganbacteria</taxon>
    </lineage>
</organism>
<dbReference type="Proteomes" id="UP000231343">
    <property type="component" value="Unassembled WGS sequence"/>
</dbReference>
<dbReference type="AlphaFoldDB" id="A0A2H0Y0B6"/>
<comment type="caution">
    <text evidence="1">The sequence shown here is derived from an EMBL/GenBank/DDBJ whole genome shotgun (WGS) entry which is preliminary data.</text>
</comment>
<evidence type="ECO:0000313" key="1">
    <source>
        <dbReference type="EMBL" id="PIS30629.1"/>
    </source>
</evidence>
<sequence>MFNAVFSLGSAVLKVRRDIRMCGAPAGLVSERALIILTDKTRKLSEKARDLKTHLSTHGTDFIRQGNGFNFAHSLVLISRTLFPNEPFSQGRFLWSVINNCSPEAQSTIDKKELPLTLVRAFHKTADQAKLETSLFVAGLAKGRHHNKPQCQEATAKLIIEAALGEGQTALIENASSIIMNRQLEISACELAKRVALGLATLAPTIARQVAEKASTRADDLTSLANFTGEALSILPTGTQLLQAAQAGITASKSFSMTVNNIVS</sequence>
<accession>A0A2H0Y0B6</accession>